<evidence type="ECO:0000313" key="2">
    <source>
        <dbReference type="EMBL" id="CAH0029877.1"/>
    </source>
</evidence>
<feature type="region of interest" description="Disordered" evidence="1">
    <location>
        <begin position="39"/>
        <end position="87"/>
    </location>
</feature>
<protein>
    <submittedName>
        <fullName evidence="2">Uncharacterized protein</fullName>
    </submittedName>
</protein>
<reference evidence="2" key="1">
    <citation type="submission" date="2021-10" db="EMBL/GenBank/DDBJ databases">
        <authorList>
            <person name="Piombo E."/>
        </authorList>
    </citation>
    <scope>NUCLEOTIDE SEQUENCE</scope>
</reference>
<gene>
    <name evidence="2" type="ORF">CRHIZ90672A_00003227</name>
</gene>
<organism evidence="2 3">
    <name type="scientific">Clonostachys rhizophaga</name>
    <dbReference type="NCBI Taxonomy" id="160324"/>
    <lineage>
        <taxon>Eukaryota</taxon>
        <taxon>Fungi</taxon>
        <taxon>Dikarya</taxon>
        <taxon>Ascomycota</taxon>
        <taxon>Pezizomycotina</taxon>
        <taxon>Sordariomycetes</taxon>
        <taxon>Hypocreomycetidae</taxon>
        <taxon>Hypocreales</taxon>
        <taxon>Bionectriaceae</taxon>
        <taxon>Clonostachys</taxon>
    </lineage>
</organism>
<proteinExistence type="predicted"/>
<dbReference type="Proteomes" id="UP000696573">
    <property type="component" value="Unassembled WGS sequence"/>
</dbReference>
<name>A0A9N9VWQ8_9HYPO</name>
<keyword evidence="3" id="KW-1185">Reference proteome</keyword>
<evidence type="ECO:0000256" key="1">
    <source>
        <dbReference type="SAM" id="MobiDB-lite"/>
    </source>
</evidence>
<evidence type="ECO:0000313" key="3">
    <source>
        <dbReference type="Proteomes" id="UP000696573"/>
    </source>
</evidence>
<dbReference type="EMBL" id="CABFNQ020000740">
    <property type="protein sequence ID" value="CAH0029877.1"/>
    <property type="molecule type" value="Genomic_DNA"/>
</dbReference>
<sequence>MAAEVNIFTVTTAAIKIAGGEPVESVELPANADIIDIATSDSGASGYETGTSEREASPDEAMNTEASPDEAIMAHASPSEAATDRPNDEYLDNIAASITITFPPAAGLRAITIENAHE</sequence>
<accession>A0A9N9VWQ8</accession>
<dbReference type="AlphaFoldDB" id="A0A9N9VWQ8"/>
<comment type="caution">
    <text evidence="2">The sequence shown here is derived from an EMBL/GenBank/DDBJ whole genome shotgun (WGS) entry which is preliminary data.</text>
</comment>